<keyword evidence="6 9" id="KW-0067">ATP-binding</keyword>
<feature type="binding site" evidence="9">
    <location>
        <begin position="1148"/>
        <end position="1155"/>
    </location>
    <ligand>
        <name>ATP</name>
        <dbReference type="ChEBI" id="CHEBI:30616"/>
    </ligand>
</feature>
<evidence type="ECO:0000259" key="12">
    <source>
        <dbReference type="PROSITE" id="PS50901"/>
    </source>
</evidence>
<dbReference type="GO" id="GO:0005886">
    <property type="term" value="C:plasma membrane"/>
    <property type="evidence" value="ECO:0007669"/>
    <property type="project" value="UniProtKB-SubCell"/>
</dbReference>
<protein>
    <submittedName>
        <fullName evidence="13">DNA segregation ATPase FtsK/SpoIIIE, S-DNA-T family</fullName>
    </submittedName>
</protein>
<keyword evidence="2" id="KW-1003">Cell membrane</keyword>
<dbReference type="InterPro" id="IPR023837">
    <property type="entry name" value="EccCb-like_Actinobacteria"/>
</dbReference>
<evidence type="ECO:0000256" key="10">
    <source>
        <dbReference type="SAM" id="MobiDB-lite"/>
    </source>
</evidence>
<evidence type="ECO:0000256" key="5">
    <source>
        <dbReference type="ARBA" id="ARBA00022741"/>
    </source>
</evidence>
<dbReference type="Gene3D" id="3.40.50.300">
    <property type="entry name" value="P-loop containing nucleotide triphosphate hydrolases"/>
    <property type="match status" value="4"/>
</dbReference>
<comment type="caution">
    <text evidence="13">The sequence shown here is derived from an EMBL/GenBank/DDBJ whole genome shotgun (WGS) entry which is preliminary data.</text>
</comment>
<dbReference type="NCBIfam" id="TIGR03925">
    <property type="entry name" value="T7SS_EccC_b"/>
    <property type="match status" value="1"/>
</dbReference>
<dbReference type="InterPro" id="IPR027417">
    <property type="entry name" value="P-loop_NTPase"/>
</dbReference>
<feature type="region of interest" description="Disordered" evidence="10">
    <location>
        <begin position="714"/>
        <end position="735"/>
    </location>
</feature>
<evidence type="ECO:0000256" key="6">
    <source>
        <dbReference type="ARBA" id="ARBA00022840"/>
    </source>
</evidence>
<organism evidence="13 14">
    <name type="scientific">Promicromonospora thailandica</name>
    <dbReference type="NCBI Taxonomy" id="765201"/>
    <lineage>
        <taxon>Bacteria</taxon>
        <taxon>Bacillati</taxon>
        <taxon>Actinomycetota</taxon>
        <taxon>Actinomycetes</taxon>
        <taxon>Micrococcales</taxon>
        <taxon>Promicromonosporaceae</taxon>
        <taxon>Promicromonospora</taxon>
    </lineage>
</organism>
<sequence>MSRIAFHRPARIIAPTVPEQRVTLTLPPQKPDSGGSNTWLYVLLPLLSSISMAAYMVTYGNPWLVMLGVTIVVVSIALTFGIRWQQRSSARNARDRQRERYDEYLAGIRRQARASFTAQRVADAFSHPSPVRLWAITTGRRRVWERRPGDDDFLKVRLGTGDGPPAMQIAMNPRSDPMTEYDPVADGWAGSLVKKHARADRRPAWLDLAGSGVVSLVGPREQTRNLAHTLLTQLAVLHAPDDVTVAVHTDGAAGWEWTTWLPHANQQDARPGGAGVVPLVAETFDGLSGFLDEYVSTATTRRAERTGPMSGFRDVGPEHRLVVVLDGYRPGADWARDPVVGRLVAEAGPGTGICVVCLVERENEEPERVDVRARVDEQGGLTLTSRTPALHSGVDGAVADRPGVVLCEQIARGLAPLQLSGEQEQVLSRTVALPEMLGFDDMADVDPRTRWKAPDDETLLRVPIGVTGTGEDLVLDLKESAQGGVGPHGLAVGATGSGKSEFLRTLVTGLTMQHSPEVLSFVLVDFKGGATFAGVTELPHVAGLITNLADDLALVDRMHAALHGEQQRRQNMLRDAGNVDSLRDYQVRQAAGGTDVHGQPLEPLPYLLIVVDEFGELLSQRPDFTDLFVQIGRVGRSLGMHLLLASQRLEEGRLRGLESHLSYRIALRTFSAGESRAVIGTPDAYRLPSIPGSAYLKVDESVYERFRVAHVSRPYRPRPQDAEASSGPPEPPVELGLRTAEDAAAQAMFGELLQTVEPDRPGPGERTEMQVAVEQLRRFGTPVHQIWLPVLPDLIPLDAILGPVAAEPEGRGLQATAWPLGELSFPVGVVDVPAEQSQRPLMLNLSAHGHVALVGAPQSGKSTTLRTALIAAMLTHTPDELRFYCVDHGGGSLQVLQGAPHVVGVAGRHDEERTRRALSEVHQLVGERERLFEEWGVSTMEELRRRRDEGLLPDGVSVAEVVLVIDNWGAVRAADDSAEALVQEISSRGLSVGIHLLLTANRWAEVRPNLRDNIRGRLELRLNEPTESEVSRQASRQMRAATPGRGIVSPGLVFHAALPRLDGDSSAESLGKVLDALVSDIADAWRGETAGPLRVLPKLLGPAELDRAVLADGQVRPHSEVPIGLRELDLAPVSVDLEAGDSHFLVFGDGGSGKSSFLRTWMRAIAARRDATEVRFVVIDYRRSLLGAVPDPYVGAQAGDPELAAAYVEQVVAKLKERLPPPDISAQELRERSWWTGPEFYVVVDDYDLVSGSVQRGPLAPLVDYLTQARELGLHLMVARRVGGASRAVMSDPLITRLRELGSAGLLLSGDPREGALLGDQRATQQAPGRGVLVQRGKAAGVVQLVLDHPDEATFEEL</sequence>
<name>A0A9X2JTS5_9MICO</name>
<proteinExistence type="predicted"/>
<dbReference type="PANTHER" id="PTHR22683:SF1">
    <property type="entry name" value="TYPE VII SECRETION SYSTEM PROTEIN ESSC"/>
    <property type="match status" value="1"/>
</dbReference>
<gene>
    <name evidence="13" type="ORF">APR03_000604</name>
</gene>
<evidence type="ECO:0000256" key="8">
    <source>
        <dbReference type="ARBA" id="ARBA00023136"/>
    </source>
</evidence>
<dbReference type="InterPro" id="IPR023836">
    <property type="entry name" value="EccCa-like_Actinobacteria"/>
</dbReference>
<dbReference type="GO" id="GO:0003677">
    <property type="term" value="F:DNA binding"/>
    <property type="evidence" value="ECO:0007669"/>
    <property type="project" value="InterPro"/>
</dbReference>
<dbReference type="EMBL" id="JAMTCS010000001">
    <property type="protein sequence ID" value="MCP2263281.1"/>
    <property type="molecule type" value="Genomic_DNA"/>
</dbReference>
<dbReference type="SUPFAM" id="SSF52540">
    <property type="entry name" value="P-loop containing nucleoside triphosphate hydrolases"/>
    <property type="match status" value="3"/>
</dbReference>
<dbReference type="InterPro" id="IPR002543">
    <property type="entry name" value="FtsK_dom"/>
</dbReference>
<dbReference type="GO" id="GO:0005524">
    <property type="term" value="F:ATP binding"/>
    <property type="evidence" value="ECO:0007669"/>
    <property type="project" value="UniProtKB-UniRule"/>
</dbReference>
<keyword evidence="4" id="KW-0677">Repeat</keyword>
<dbReference type="PANTHER" id="PTHR22683">
    <property type="entry name" value="SPORULATION PROTEIN RELATED"/>
    <property type="match status" value="1"/>
</dbReference>
<dbReference type="InterPro" id="IPR050206">
    <property type="entry name" value="FtsK/SpoIIIE/SftA"/>
</dbReference>
<evidence type="ECO:0000256" key="11">
    <source>
        <dbReference type="SAM" id="Phobius"/>
    </source>
</evidence>
<dbReference type="SMART" id="SM00382">
    <property type="entry name" value="AAA"/>
    <property type="match status" value="3"/>
</dbReference>
<feature type="domain" description="FtsK" evidence="12">
    <location>
        <begin position="470"/>
        <end position="676"/>
    </location>
</feature>
<evidence type="ECO:0000256" key="3">
    <source>
        <dbReference type="ARBA" id="ARBA00022692"/>
    </source>
</evidence>
<dbReference type="CDD" id="cd00267">
    <property type="entry name" value="ABC_ATPase"/>
    <property type="match status" value="1"/>
</dbReference>
<dbReference type="NCBIfam" id="TIGR03924">
    <property type="entry name" value="T7SS_EccC_a"/>
    <property type="match status" value="1"/>
</dbReference>
<evidence type="ECO:0000313" key="14">
    <source>
        <dbReference type="Proteomes" id="UP001139493"/>
    </source>
</evidence>
<evidence type="ECO:0000256" key="4">
    <source>
        <dbReference type="ARBA" id="ARBA00022737"/>
    </source>
</evidence>
<keyword evidence="3 11" id="KW-0812">Transmembrane</keyword>
<dbReference type="Proteomes" id="UP001139493">
    <property type="component" value="Unassembled WGS sequence"/>
</dbReference>
<feature type="domain" description="FtsK" evidence="12">
    <location>
        <begin position="838"/>
        <end position="1029"/>
    </location>
</feature>
<keyword evidence="8 11" id="KW-0472">Membrane</keyword>
<evidence type="ECO:0000313" key="13">
    <source>
        <dbReference type="EMBL" id="MCP2263281.1"/>
    </source>
</evidence>
<keyword evidence="7 11" id="KW-1133">Transmembrane helix</keyword>
<evidence type="ECO:0000256" key="1">
    <source>
        <dbReference type="ARBA" id="ARBA00004651"/>
    </source>
</evidence>
<evidence type="ECO:0000256" key="7">
    <source>
        <dbReference type="ARBA" id="ARBA00022989"/>
    </source>
</evidence>
<feature type="binding site" evidence="9">
    <location>
        <begin position="855"/>
        <end position="862"/>
    </location>
    <ligand>
        <name>ATP</name>
        <dbReference type="ChEBI" id="CHEBI:30616"/>
    </ligand>
</feature>
<evidence type="ECO:0000256" key="2">
    <source>
        <dbReference type="ARBA" id="ARBA00022475"/>
    </source>
</evidence>
<accession>A0A9X2JTS5</accession>
<dbReference type="Pfam" id="PF01580">
    <property type="entry name" value="FtsK_SpoIIIE"/>
    <property type="match status" value="3"/>
</dbReference>
<feature type="transmembrane region" description="Helical" evidence="11">
    <location>
        <begin position="63"/>
        <end position="84"/>
    </location>
</feature>
<comment type="subcellular location">
    <subcellularLocation>
        <location evidence="1">Cell membrane</location>
        <topology evidence="1">Multi-pass membrane protein</topology>
    </subcellularLocation>
</comment>
<dbReference type="PROSITE" id="PS50901">
    <property type="entry name" value="FTSK"/>
    <property type="match status" value="3"/>
</dbReference>
<keyword evidence="5 9" id="KW-0547">Nucleotide-binding</keyword>
<dbReference type="InterPro" id="IPR003593">
    <property type="entry name" value="AAA+_ATPase"/>
</dbReference>
<keyword evidence="14" id="KW-1185">Reference proteome</keyword>
<feature type="domain" description="FtsK" evidence="12">
    <location>
        <begin position="1130"/>
        <end position="1317"/>
    </location>
</feature>
<reference evidence="13" key="1">
    <citation type="submission" date="2022-06" db="EMBL/GenBank/DDBJ databases">
        <title>Genomic Encyclopedia of Archaeal and Bacterial Type Strains, Phase II (KMG-II): from individual species to whole genera.</title>
        <authorList>
            <person name="Goeker M."/>
        </authorList>
    </citation>
    <scope>NUCLEOTIDE SEQUENCE</scope>
    <source>
        <strain evidence="13">DSM 26652</strain>
    </source>
</reference>
<feature type="binding site" evidence="9">
    <location>
        <begin position="493"/>
        <end position="500"/>
    </location>
    <ligand>
        <name>ATP</name>
        <dbReference type="ChEBI" id="CHEBI:30616"/>
    </ligand>
</feature>
<evidence type="ECO:0000256" key="9">
    <source>
        <dbReference type="PROSITE-ProRule" id="PRU00289"/>
    </source>
</evidence>